<name>A1ZRN7_MICM2</name>
<evidence type="ECO:0000313" key="2">
    <source>
        <dbReference type="EMBL" id="EAY26942.1"/>
    </source>
</evidence>
<accession>A1ZRN7</accession>
<feature type="signal peptide" evidence="1">
    <location>
        <begin position="1"/>
        <end position="20"/>
    </location>
</feature>
<gene>
    <name evidence="2" type="ORF">M23134_03593</name>
</gene>
<comment type="caution">
    <text evidence="2">The sequence shown here is derived from an EMBL/GenBank/DDBJ whole genome shotgun (WGS) entry which is preliminary data.</text>
</comment>
<sequence>MNKIYLLFLLTLGIAVGAQAQTTSESRATNTVSPLLNDVWIAPKGHGYVQLSQTAIYAQQFYSAEGTTTDMTTAGFYSTELSGRLGLGSHLEISLQAPLFVRATRNAVRFRSSQRVQTGDQVSTIGDMTVGVKYGLINRKSFVLSGSLLLGVPTGTVQGGESQLLQTGDGEFNQIIGLDIGYKISSFYVTGGVGFNNRTNSFSDEIRANAGVAWAYNRFLAMVQANMVHSLNNGAASATPENIFSNNVRYVTITPKLAFAITQKLSFNASVGGIVSGQNMLKAPVYNTGILFQF</sequence>
<reference evidence="2 3" key="1">
    <citation type="submission" date="2007-01" db="EMBL/GenBank/DDBJ databases">
        <authorList>
            <person name="Haygood M."/>
            <person name="Podell S."/>
            <person name="Anderson C."/>
            <person name="Hopkinson B."/>
            <person name="Roe K."/>
            <person name="Barbeau K."/>
            <person name="Gaasterland T."/>
            <person name="Ferriera S."/>
            <person name="Johnson J."/>
            <person name="Kravitz S."/>
            <person name="Beeson K."/>
            <person name="Sutton G."/>
            <person name="Rogers Y.-H."/>
            <person name="Friedman R."/>
            <person name="Frazier M."/>
            <person name="Venter J.C."/>
        </authorList>
    </citation>
    <scope>NUCLEOTIDE SEQUENCE [LARGE SCALE GENOMIC DNA]</scope>
    <source>
        <strain evidence="2 3">ATCC 23134</strain>
    </source>
</reference>
<keyword evidence="1" id="KW-0732">Signal</keyword>
<evidence type="ECO:0000256" key="1">
    <source>
        <dbReference type="SAM" id="SignalP"/>
    </source>
</evidence>
<evidence type="ECO:0000313" key="3">
    <source>
        <dbReference type="Proteomes" id="UP000004095"/>
    </source>
</evidence>
<dbReference type="RefSeq" id="WP_004156519.1">
    <property type="nucleotide sequence ID" value="NZ_AAWS01000028.1"/>
</dbReference>
<organism evidence="2 3">
    <name type="scientific">Microscilla marina ATCC 23134</name>
    <dbReference type="NCBI Taxonomy" id="313606"/>
    <lineage>
        <taxon>Bacteria</taxon>
        <taxon>Pseudomonadati</taxon>
        <taxon>Bacteroidota</taxon>
        <taxon>Cytophagia</taxon>
        <taxon>Cytophagales</taxon>
        <taxon>Microscillaceae</taxon>
        <taxon>Microscilla</taxon>
    </lineage>
</organism>
<dbReference type="OrthoDB" id="9782650at2"/>
<protein>
    <recommendedName>
        <fullName evidence="4">Transporter</fullName>
    </recommendedName>
</protein>
<proteinExistence type="predicted"/>
<keyword evidence="3" id="KW-1185">Reference proteome</keyword>
<feature type="chain" id="PRO_5002642389" description="Transporter" evidence="1">
    <location>
        <begin position="21"/>
        <end position="294"/>
    </location>
</feature>
<dbReference type="eggNOG" id="ENOG5032U7C">
    <property type="taxonomic scope" value="Bacteria"/>
</dbReference>
<evidence type="ECO:0008006" key="4">
    <source>
        <dbReference type="Google" id="ProtNLM"/>
    </source>
</evidence>
<dbReference type="EMBL" id="AAWS01000028">
    <property type="protein sequence ID" value="EAY26942.1"/>
    <property type="molecule type" value="Genomic_DNA"/>
</dbReference>
<dbReference type="Proteomes" id="UP000004095">
    <property type="component" value="Unassembled WGS sequence"/>
</dbReference>
<dbReference type="AlphaFoldDB" id="A1ZRN7"/>